<dbReference type="OrthoDB" id="6922593at2"/>
<organism evidence="1 2">
    <name type="scientific">Pseudomonas fluorescens</name>
    <dbReference type="NCBI Taxonomy" id="294"/>
    <lineage>
        <taxon>Bacteria</taxon>
        <taxon>Pseudomonadati</taxon>
        <taxon>Pseudomonadota</taxon>
        <taxon>Gammaproteobacteria</taxon>
        <taxon>Pseudomonadales</taxon>
        <taxon>Pseudomonadaceae</taxon>
        <taxon>Pseudomonas</taxon>
    </lineage>
</organism>
<dbReference type="Proteomes" id="UP000381378">
    <property type="component" value="Unassembled WGS sequence"/>
</dbReference>
<reference evidence="1 2" key="1">
    <citation type="submission" date="2019-09" db="EMBL/GenBank/DDBJ databases">
        <authorList>
            <person name="Chandra G."/>
            <person name="Truman W A."/>
        </authorList>
    </citation>
    <scope>NUCLEOTIDE SEQUENCE [LARGE SCALE GENOMIC DNA]</scope>
    <source>
        <strain evidence="1">PS928</strain>
    </source>
</reference>
<proteinExistence type="predicted"/>
<name>A0A5E7VT34_PSEFL</name>
<evidence type="ECO:0000313" key="2">
    <source>
        <dbReference type="Proteomes" id="UP000381378"/>
    </source>
</evidence>
<sequence length="128" mass="14833">MTDDELRKLESARRRALWEIARFLPSDPEAADALAILDDLDDQERNGPSPTGKQLELTEVRDSVPVLHHHSGIDIVLEMTIPQPWRERFRQASIGSTRLPEGPYARDWEKFLIEWEVEMAHLENHRAV</sequence>
<gene>
    <name evidence="1" type="ORF">PS928_06228</name>
</gene>
<dbReference type="AlphaFoldDB" id="A0A5E7VT34"/>
<dbReference type="RefSeq" id="WP_150788129.1">
    <property type="nucleotide sequence ID" value="NZ_CABVJF010000037.1"/>
</dbReference>
<protein>
    <submittedName>
        <fullName evidence="1">Uncharacterized protein</fullName>
    </submittedName>
</protein>
<dbReference type="EMBL" id="CABVJF010000037">
    <property type="protein sequence ID" value="VVQ25852.1"/>
    <property type="molecule type" value="Genomic_DNA"/>
</dbReference>
<accession>A0A5E7VT34</accession>
<evidence type="ECO:0000313" key="1">
    <source>
        <dbReference type="EMBL" id="VVQ25852.1"/>
    </source>
</evidence>